<evidence type="ECO:0000313" key="3">
    <source>
        <dbReference type="Proteomes" id="UP001163687"/>
    </source>
</evidence>
<evidence type="ECO:0000259" key="1">
    <source>
        <dbReference type="Pfam" id="PF13452"/>
    </source>
</evidence>
<dbReference type="Proteomes" id="UP001163687">
    <property type="component" value="Chromosome"/>
</dbReference>
<dbReference type="Gene3D" id="3.10.129.10">
    <property type="entry name" value="Hotdog Thioesterase"/>
    <property type="match status" value="1"/>
</dbReference>
<accession>A0AA35CIL1</accession>
<sequence length="131" mass="14835">MSVDRSMVGRELEPVLVEVERGAIRRFAEALGDPNPVYREGRVAPPTFPTTFRFPLTELGIEPSRVLHGEQEFEYTRPLRAGDRLVCRTRVADVYERTGRLGRMTFVVVTTEGRDEKGAPVFTARSTLIVR</sequence>
<dbReference type="Pfam" id="PF13452">
    <property type="entry name" value="FAS1_DH_region"/>
    <property type="match status" value="1"/>
</dbReference>
<dbReference type="KEGG" id="cmic:caldi_00780"/>
<dbReference type="InterPro" id="IPR029069">
    <property type="entry name" value="HotDog_dom_sf"/>
</dbReference>
<proteinExistence type="predicted"/>
<dbReference type="RefSeq" id="WP_264843111.1">
    <property type="nucleotide sequence ID" value="NZ_AP025628.1"/>
</dbReference>
<dbReference type="AlphaFoldDB" id="A0AA35CIL1"/>
<dbReference type="SUPFAM" id="SSF54637">
    <property type="entry name" value="Thioesterase/thiol ester dehydrase-isomerase"/>
    <property type="match status" value="1"/>
</dbReference>
<gene>
    <name evidence="2" type="ORF">caldi_00780</name>
</gene>
<name>A0AA35CIL1_9FIRM</name>
<feature type="domain" description="FAS1-like dehydratase" evidence="1">
    <location>
        <begin position="6"/>
        <end position="123"/>
    </location>
</feature>
<protein>
    <submittedName>
        <fullName evidence="2">UPF0336 protein</fullName>
    </submittedName>
</protein>
<dbReference type="PIRSF" id="PIRSF018072">
    <property type="entry name" value="UCP018072"/>
    <property type="match status" value="1"/>
</dbReference>
<dbReference type="InterPro" id="IPR016709">
    <property type="entry name" value="HadA-like"/>
</dbReference>
<keyword evidence="3" id="KW-1185">Reference proteome</keyword>
<evidence type="ECO:0000313" key="2">
    <source>
        <dbReference type="EMBL" id="BDG58988.1"/>
    </source>
</evidence>
<dbReference type="CDD" id="cd03441">
    <property type="entry name" value="R_hydratase_like"/>
    <property type="match status" value="1"/>
</dbReference>
<dbReference type="EMBL" id="AP025628">
    <property type="protein sequence ID" value="BDG58988.1"/>
    <property type="molecule type" value="Genomic_DNA"/>
</dbReference>
<dbReference type="InterPro" id="IPR039569">
    <property type="entry name" value="FAS1-like_DH_region"/>
</dbReference>
<organism evidence="2 3">
    <name type="scientific">Caldinitratiruptor microaerophilus</name>
    <dbReference type="NCBI Taxonomy" id="671077"/>
    <lineage>
        <taxon>Bacteria</taxon>
        <taxon>Bacillati</taxon>
        <taxon>Bacillota</taxon>
        <taxon>Clostridia</taxon>
        <taxon>Eubacteriales</taxon>
        <taxon>Symbiobacteriaceae</taxon>
        <taxon>Caldinitratiruptor</taxon>
    </lineage>
</organism>
<reference evidence="2" key="1">
    <citation type="submission" date="2022-03" db="EMBL/GenBank/DDBJ databases">
        <title>Complete genome sequence of Caldinitratiruptor microaerophilus.</title>
        <authorList>
            <person name="Mukaiyama R."/>
            <person name="Nishiyama T."/>
            <person name="Ueda K."/>
        </authorList>
    </citation>
    <scope>NUCLEOTIDE SEQUENCE</scope>
    <source>
        <strain evidence="2">JCM 16183</strain>
    </source>
</reference>